<sequence>MYFYRKDDCIKCNDCMNDPCDASCNTACNPKVNCYESYKVFAPNIYAKPYITLQPYEHLFNLSDAFYAGTIFKDLYSPYCDVKYVKGVK</sequence>
<dbReference type="Proteomes" id="UP000662088">
    <property type="component" value="Unassembled WGS sequence"/>
</dbReference>
<organism evidence="1 2">
    <name type="scientific">Clostridium lentum</name>
    <dbReference type="NCBI Taxonomy" id="2763037"/>
    <lineage>
        <taxon>Bacteria</taxon>
        <taxon>Bacillati</taxon>
        <taxon>Bacillota</taxon>
        <taxon>Clostridia</taxon>
        <taxon>Eubacteriales</taxon>
        <taxon>Clostridiaceae</taxon>
        <taxon>Clostridium</taxon>
    </lineage>
</organism>
<dbReference type="EMBL" id="JACOOQ010000002">
    <property type="protein sequence ID" value="MBC5639198.1"/>
    <property type="molecule type" value="Genomic_DNA"/>
</dbReference>
<name>A0A8I0ABW2_9CLOT</name>
<evidence type="ECO:0000313" key="2">
    <source>
        <dbReference type="Proteomes" id="UP000662088"/>
    </source>
</evidence>
<dbReference type="Pfam" id="PF11007">
    <property type="entry name" value="CotJA"/>
    <property type="match status" value="1"/>
</dbReference>
<proteinExistence type="predicted"/>
<reference evidence="1" key="1">
    <citation type="submission" date="2020-08" db="EMBL/GenBank/DDBJ databases">
        <title>Genome public.</title>
        <authorList>
            <person name="Liu C."/>
            <person name="Sun Q."/>
        </authorList>
    </citation>
    <scope>NUCLEOTIDE SEQUENCE</scope>
    <source>
        <strain evidence="1">NSJ-42</strain>
    </source>
</reference>
<comment type="caution">
    <text evidence="1">The sequence shown here is derived from an EMBL/GenBank/DDBJ whole genome shotgun (WGS) entry which is preliminary data.</text>
</comment>
<dbReference type="RefSeq" id="WP_022213113.1">
    <property type="nucleotide sequence ID" value="NZ_JACOOQ010000002.1"/>
</dbReference>
<dbReference type="InterPro" id="IPR020256">
    <property type="entry name" value="Spore_coat_CotJA"/>
</dbReference>
<accession>A0A8I0ABW2</accession>
<evidence type="ECO:0000313" key="1">
    <source>
        <dbReference type="EMBL" id="MBC5639198.1"/>
    </source>
</evidence>
<gene>
    <name evidence="1" type="ORF">H8R92_01875</name>
</gene>
<keyword evidence="2" id="KW-1185">Reference proteome</keyword>
<protein>
    <submittedName>
        <fullName evidence="1">Spore coat associated protein CotJA</fullName>
    </submittedName>
</protein>
<dbReference type="AlphaFoldDB" id="A0A8I0ABW2"/>